<evidence type="ECO:0000256" key="3">
    <source>
        <dbReference type="SAM" id="Coils"/>
    </source>
</evidence>
<evidence type="ECO:0000256" key="1">
    <source>
        <dbReference type="ARBA" id="ARBA00012528"/>
    </source>
</evidence>
<accession>A0ABV5Z9Q3</accession>
<dbReference type="Proteomes" id="UP001589628">
    <property type="component" value="Unassembled WGS sequence"/>
</dbReference>
<sequence length="458" mass="52054">MSKAEDANWKGKYYDLLSELNELELGLEKRIQLQLSLCRKLVQLLAVQDEGNPHWPKLQKVLQQAPDEAVLQQWLEQIDVPVPVGAESAAARKSVGIEPLEAASTAASDAYMRLRTWLLEKVRPLLDELKEYPSLGQLLQQLQHHQTPEQIEQTLQTMLLTLLEQLGKQDDLVAYLEDINKHLQSVQQFVGMANTQQQEASAERQRFDQNMKRSMQGLQQDVRQAVSLDTLKTQVEGRLGQLSQTLGEFKLQQDARAQHWQQRCQQLEQQMQQLSADHASLQTKMQQQEHKIQTDNLTGLPNRSAYEVRLQQLILDNQRKGLPFALVVADLDHFKGINDQYGHLAGDKVLKIIAKALRNQLRREDMLARFGGEEFVLLLPGLSLLEAAQVAEKLRQAAMATGFHFRGSRVQVTVSLGVASYRQGEPVEELFERADQALYEAKHSGRNRVSLERVTDKA</sequence>
<dbReference type="EMBL" id="JBHLZN010000002">
    <property type="protein sequence ID" value="MFB9885970.1"/>
    <property type="molecule type" value="Genomic_DNA"/>
</dbReference>
<dbReference type="Pfam" id="PF20975">
    <property type="entry name" value="DGCcoil"/>
    <property type="match status" value="1"/>
</dbReference>
<keyword evidence="5" id="KW-0808">Transferase</keyword>
<evidence type="ECO:0000256" key="2">
    <source>
        <dbReference type="ARBA" id="ARBA00034247"/>
    </source>
</evidence>
<dbReference type="RefSeq" id="WP_051527406.1">
    <property type="nucleotide sequence ID" value="NZ_JAUESS010000007.1"/>
</dbReference>
<feature type="domain" description="GGDEF" evidence="4">
    <location>
        <begin position="322"/>
        <end position="454"/>
    </location>
</feature>
<dbReference type="InterPro" id="IPR048516">
    <property type="entry name" value="DGCcoil"/>
</dbReference>
<dbReference type="GO" id="GO:0052621">
    <property type="term" value="F:diguanylate cyclase activity"/>
    <property type="evidence" value="ECO:0007669"/>
    <property type="project" value="UniProtKB-EC"/>
</dbReference>
<feature type="coiled-coil region" evidence="3">
    <location>
        <begin position="250"/>
        <end position="291"/>
    </location>
</feature>
<evidence type="ECO:0000259" key="4">
    <source>
        <dbReference type="PROSITE" id="PS50887"/>
    </source>
</evidence>
<dbReference type="InterPro" id="IPR029787">
    <property type="entry name" value="Nucleotide_cyclase"/>
</dbReference>
<evidence type="ECO:0000313" key="6">
    <source>
        <dbReference type="Proteomes" id="UP001589628"/>
    </source>
</evidence>
<name>A0ABV5Z9Q3_9GAMM</name>
<comment type="catalytic activity">
    <reaction evidence="2">
        <text>2 GTP = 3',3'-c-di-GMP + 2 diphosphate</text>
        <dbReference type="Rhea" id="RHEA:24898"/>
        <dbReference type="ChEBI" id="CHEBI:33019"/>
        <dbReference type="ChEBI" id="CHEBI:37565"/>
        <dbReference type="ChEBI" id="CHEBI:58805"/>
        <dbReference type="EC" id="2.7.7.65"/>
    </reaction>
</comment>
<dbReference type="SMART" id="SM00267">
    <property type="entry name" value="GGDEF"/>
    <property type="match status" value="1"/>
</dbReference>
<dbReference type="Pfam" id="PF00990">
    <property type="entry name" value="GGDEF"/>
    <property type="match status" value="1"/>
</dbReference>
<comment type="caution">
    <text evidence="5">The sequence shown here is derived from an EMBL/GenBank/DDBJ whole genome shotgun (WGS) entry which is preliminary data.</text>
</comment>
<dbReference type="InterPro" id="IPR000160">
    <property type="entry name" value="GGDEF_dom"/>
</dbReference>
<gene>
    <name evidence="5" type="ORF">ACFFLH_06085</name>
</gene>
<dbReference type="PANTHER" id="PTHR45138">
    <property type="entry name" value="REGULATORY COMPONENTS OF SENSORY TRANSDUCTION SYSTEM"/>
    <property type="match status" value="1"/>
</dbReference>
<keyword evidence="3" id="KW-0175">Coiled coil</keyword>
<dbReference type="NCBIfam" id="TIGR00254">
    <property type="entry name" value="GGDEF"/>
    <property type="match status" value="1"/>
</dbReference>
<evidence type="ECO:0000313" key="5">
    <source>
        <dbReference type="EMBL" id="MFB9885970.1"/>
    </source>
</evidence>
<dbReference type="PROSITE" id="PS50887">
    <property type="entry name" value="GGDEF"/>
    <property type="match status" value="1"/>
</dbReference>
<keyword evidence="5" id="KW-0548">Nucleotidyltransferase</keyword>
<dbReference type="PANTHER" id="PTHR45138:SF9">
    <property type="entry name" value="DIGUANYLATE CYCLASE DGCM-RELATED"/>
    <property type="match status" value="1"/>
</dbReference>
<dbReference type="CDD" id="cd01949">
    <property type="entry name" value="GGDEF"/>
    <property type="match status" value="1"/>
</dbReference>
<reference evidence="5 6" key="1">
    <citation type="submission" date="2024-09" db="EMBL/GenBank/DDBJ databases">
        <authorList>
            <person name="Sun Q."/>
            <person name="Mori K."/>
        </authorList>
    </citation>
    <scope>NUCLEOTIDE SEQUENCE [LARGE SCALE GENOMIC DNA]</scope>
    <source>
        <strain evidence="5 6">ATCC 51285</strain>
    </source>
</reference>
<dbReference type="EC" id="2.7.7.65" evidence="1"/>
<protein>
    <recommendedName>
        <fullName evidence="1">diguanylate cyclase</fullName>
        <ecNumber evidence="1">2.7.7.65</ecNumber>
    </recommendedName>
</protein>
<dbReference type="SUPFAM" id="SSF55073">
    <property type="entry name" value="Nucleotide cyclase"/>
    <property type="match status" value="1"/>
</dbReference>
<dbReference type="InterPro" id="IPR050469">
    <property type="entry name" value="Diguanylate_Cyclase"/>
</dbReference>
<dbReference type="Gene3D" id="3.30.70.270">
    <property type="match status" value="1"/>
</dbReference>
<keyword evidence="6" id="KW-1185">Reference proteome</keyword>
<proteinExistence type="predicted"/>
<dbReference type="InterPro" id="IPR043128">
    <property type="entry name" value="Rev_trsase/Diguanyl_cyclase"/>
</dbReference>
<organism evidence="5 6">
    <name type="scientific">Balneatrix alpica</name>
    <dbReference type="NCBI Taxonomy" id="75684"/>
    <lineage>
        <taxon>Bacteria</taxon>
        <taxon>Pseudomonadati</taxon>
        <taxon>Pseudomonadota</taxon>
        <taxon>Gammaproteobacteria</taxon>
        <taxon>Oceanospirillales</taxon>
        <taxon>Balneatrichaceae</taxon>
        <taxon>Balneatrix</taxon>
    </lineage>
</organism>